<evidence type="ECO:0000259" key="2">
    <source>
        <dbReference type="PROSITE" id="PS50998"/>
    </source>
</evidence>
<reference evidence="3" key="2">
    <citation type="submission" date="2025-08" db="UniProtKB">
        <authorList>
            <consortium name="Ensembl"/>
        </authorList>
    </citation>
    <scope>IDENTIFICATION</scope>
</reference>
<keyword evidence="4" id="KW-1185">Reference proteome</keyword>
<dbReference type="PANTHER" id="PTHR24278">
    <property type="entry name" value="COAGULATION FACTOR"/>
    <property type="match status" value="1"/>
</dbReference>
<proteinExistence type="predicted"/>
<dbReference type="AlphaFoldDB" id="A0A803T345"/>
<dbReference type="InterPro" id="IPR050442">
    <property type="entry name" value="Peptidase_S1_coag_factors"/>
</dbReference>
<reference evidence="3" key="3">
    <citation type="submission" date="2025-09" db="UniProtKB">
        <authorList>
            <consortium name="Ensembl"/>
        </authorList>
    </citation>
    <scope>IDENTIFICATION</scope>
</reference>
<feature type="domain" description="Gla" evidence="2">
    <location>
        <begin position="22"/>
        <end position="65"/>
    </location>
</feature>
<dbReference type="SUPFAM" id="SSF57630">
    <property type="entry name" value="GLA-domain"/>
    <property type="match status" value="1"/>
</dbReference>
<dbReference type="Gene3D" id="4.10.740.10">
    <property type="entry name" value="Coagulation Factor IX"/>
    <property type="match status" value="1"/>
</dbReference>
<evidence type="ECO:0000313" key="4">
    <source>
        <dbReference type="Proteomes" id="UP000001646"/>
    </source>
</evidence>
<dbReference type="FunFam" id="4.10.740.10:FF:000001">
    <property type="entry name" value="vitamin K-dependent protein S"/>
    <property type="match status" value="1"/>
</dbReference>
<dbReference type="InterPro" id="IPR017857">
    <property type="entry name" value="Coagulation_fac-like_Gla_dom"/>
</dbReference>
<dbReference type="PANTHER" id="PTHR24278:SF40">
    <property type="entry name" value="COAGULATION FACTOR VII-LIKE"/>
    <property type="match status" value="1"/>
</dbReference>
<evidence type="ECO:0000313" key="3">
    <source>
        <dbReference type="Ensembl" id="ENSACAP00000029635.1"/>
    </source>
</evidence>
<dbReference type="Proteomes" id="UP000001646">
    <property type="component" value="Unplaced"/>
</dbReference>
<evidence type="ECO:0000256" key="1">
    <source>
        <dbReference type="ARBA" id="ARBA00023157"/>
    </source>
</evidence>
<dbReference type="GeneTree" id="ENSGT00960000187127"/>
<dbReference type="InParanoid" id="A0A803T345"/>
<dbReference type="Ensembl" id="ENSACAT00000055019.1">
    <property type="protein sequence ID" value="ENSACAP00000029635.1"/>
    <property type="gene ID" value="ENSACAG00000045122.1"/>
</dbReference>
<dbReference type="GO" id="GO:0005576">
    <property type="term" value="C:extracellular region"/>
    <property type="evidence" value="ECO:0007669"/>
    <property type="project" value="InterPro"/>
</dbReference>
<sequence length="65" mass="7814">VGRLIYDTIKIIHNVLVRYKRHNSGFLEEIRQGNLERECIEEVCDYEEAREVFEDDKKTVRCLKT</sequence>
<organism evidence="3 4">
    <name type="scientific">Anolis carolinensis</name>
    <name type="common">Green anole</name>
    <name type="synonym">American chameleon</name>
    <dbReference type="NCBI Taxonomy" id="28377"/>
    <lineage>
        <taxon>Eukaryota</taxon>
        <taxon>Metazoa</taxon>
        <taxon>Chordata</taxon>
        <taxon>Craniata</taxon>
        <taxon>Vertebrata</taxon>
        <taxon>Euteleostomi</taxon>
        <taxon>Lepidosauria</taxon>
        <taxon>Squamata</taxon>
        <taxon>Bifurcata</taxon>
        <taxon>Unidentata</taxon>
        <taxon>Episquamata</taxon>
        <taxon>Toxicofera</taxon>
        <taxon>Iguania</taxon>
        <taxon>Dactyloidae</taxon>
        <taxon>Anolis</taxon>
    </lineage>
</organism>
<dbReference type="GO" id="GO:0005509">
    <property type="term" value="F:calcium ion binding"/>
    <property type="evidence" value="ECO:0007669"/>
    <property type="project" value="InterPro"/>
</dbReference>
<keyword evidence="1" id="KW-1015">Disulfide bond</keyword>
<protein>
    <recommendedName>
        <fullName evidence="2">Gla domain-containing protein</fullName>
    </recommendedName>
</protein>
<name>A0A803T345_ANOCA</name>
<dbReference type="PROSITE" id="PS50998">
    <property type="entry name" value="GLA_2"/>
    <property type="match status" value="1"/>
</dbReference>
<accession>A0A803T345</accession>
<dbReference type="InterPro" id="IPR000294">
    <property type="entry name" value="GLA_domain"/>
</dbReference>
<dbReference type="SMART" id="SM00069">
    <property type="entry name" value="GLA"/>
    <property type="match status" value="1"/>
</dbReference>
<reference evidence="3" key="1">
    <citation type="submission" date="2009-12" db="EMBL/GenBank/DDBJ databases">
        <title>The Genome Sequence of Anolis carolinensis (Green Anole Lizard).</title>
        <authorList>
            <consortium name="The Genome Sequencing Platform"/>
            <person name="Di Palma F."/>
            <person name="Alfoldi J."/>
            <person name="Heiman D."/>
            <person name="Young S."/>
            <person name="Grabherr M."/>
            <person name="Johnson J."/>
            <person name="Lander E.S."/>
            <person name="Lindblad-Toh K."/>
        </authorList>
    </citation>
    <scope>NUCLEOTIDE SEQUENCE [LARGE SCALE GENOMIC DNA]</scope>
    <source>
        <strain evidence="3">JBL SC #1</strain>
    </source>
</reference>
<dbReference type="InterPro" id="IPR035972">
    <property type="entry name" value="GLA-like_dom_SF"/>
</dbReference>
<dbReference type="Pfam" id="PF00594">
    <property type="entry name" value="Gla"/>
    <property type="match status" value="1"/>
</dbReference>
<dbReference type="PRINTS" id="PR00001">
    <property type="entry name" value="GLABLOOD"/>
</dbReference>